<dbReference type="OrthoDB" id="2130433at2759"/>
<protein>
    <submittedName>
        <fullName evidence="1">Uncharacterized protein</fullName>
    </submittedName>
</protein>
<accession>A0A4Q2DEM2</accession>
<dbReference type="AlphaFoldDB" id="A0A4Q2DEM2"/>
<gene>
    <name evidence="1" type="ORF">EST38_g7868</name>
</gene>
<reference evidence="1 2" key="1">
    <citation type="submission" date="2019-01" db="EMBL/GenBank/DDBJ databases">
        <title>Draft genome sequence of Psathyrella aberdarensis IHI B618.</title>
        <authorList>
            <person name="Buettner E."/>
            <person name="Kellner H."/>
        </authorList>
    </citation>
    <scope>NUCLEOTIDE SEQUENCE [LARGE SCALE GENOMIC DNA]</scope>
    <source>
        <strain evidence="1 2">IHI B618</strain>
    </source>
</reference>
<comment type="caution">
    <text evidence="1">The sequence shown here is derived from an EMBL/GenBank/DDBJ whole genome shotgun (WGS) entry which is preliminary data.</text>
</comment>
<name>A0A4Q2DEM2_9AGAR</name>
<dbReference type="Gene3D" id="3.40.50.300">
    <property type="entry name" value="P-loop containing nucleotide triphosphate hydrolases"/>
    <property type="match status" value="1"/>
</dbReference>
<dbReference type="SUPFAM" id="SSF52540">
    <property type="entry name" value="P-loop containing nucleoside triphosphate hydrolases"/>
    <property type="match status" value="1"/>
</dbReference>
<dbReference type="STRING" id="2316362.A0A4Q2DEM2"/>
<evidence type="ECO:0000313" key="2">
    <source>
        <dbReference type="Proteomes" id="UP000290288"/>
    </source>
</evidence>
<dbReference type="EMBL" id="SDEE01000298">
    <property type="protein sequence ID" value="RXW17989.1"/>
    <property type="molecule type" value="Genomic_DNA"/>
</dbReference>
<proteinExistence type="predicted"/>
<dbReference type="Proteomes" id="UP000290288">
    <property type="component" value="Unassembled WGS sequence"/>
</dbReference>
<organism evidence="1 2">
    <name type="scientific">Candolleomyces aberdarensis</name>
    <dbReference type="NCBI Taxonomy" id="2316362"/>
    <lineage>
        <taxon>Eukaryota</taxon>
        <taxon>Fungi</taxon>
        <taxon>Dikarya</taxon>
        <taxon>Basidiomycota</taxon>
        <taxon>Agaricomycotina</taxon>
        <taxon>Agaricomycetes</taxon>
        <taxon>Agaricomycetidae</taxon>
        <taxon>Agaricales</taxon>
        <taxon>Agaricineae</taxon>
        <taxon>Psathyrellaceae</taxon>
        <taxon>Candolleomyces</taxon>
    </lineage>
</organism>
<sequence>MLANSQPVTVITTLNQTVHVYLAPTPTTTSPDSPRAMLIENHMTIRNVIWDIMIPVIGPSGGGKSTFIKNVFAALGEKENIAVDDGFGSCTLNPTPYHIDIPGDIADQYKLDFGDSEVISRLADWMTSKYTADIHLGGIVYALPVYRDIGKDDFGSIKAFRDICGKDVLQRVIIARTKHHIPGRGHLIPDHEIWNAFWDGYFPLPLKTVLPLGTTPESAWDVVKCILQRVKEEGTIPRRRRQPGLMSKITQILTAVDR</sequence>
<dbReference type="InterPro" id="IPR027417">
    <property type="entry name" value="P-loop_NTPase"/>
</dbReference>
<keyword evidence="2" id="KW-1185">Reference proteome</keyword>
<evidence type="ECO:0000313" key="1">
    <source>
        <dbReference type="EMBL" id="RXW17989.1"/>
    </source>
</evidence>